<keyword evidence="3" id="KW-0479">Metal-binding</keyword>
<evidence type="ECO:0000259" key="6">
    <source>
        <dbReference type="PROSITE" id="PS51352"/>
    </source>
</evidence>
<dbReference type="AlphaFoldDB" id="A0A2M9ZCZ8"/>
<dbReference type="CDD" id="cd02968">
    <property type="entry name" value="SCO"/>
    <property type="match status" value="1"/>
</dbReference>
<dbReference type="SUPFAM" id="SSF52833">
    <property type="entry name" value="Thioredoxin-like"/>
    <property type="match status" value="1"/>
</dbReference>
<evidence type="ECO:0000313" key="7">
    <source>
        <dbReference type="EMBL" id="PJZ66244.1"/>
    </source>
</evidence>
<dbReference type="InterPro" id="IPR013766">
    <property type="entry name" value="Thioredoxin_domain"/>
</dbReference>
<feature type="binding site" evidence="3">
    <location>
        <position position="164"/>
    </location>
    <ligand>
        <name>Cu cation</name>
        <dbReference type="ChEBI" id="CHEBI:23378"/>
    </ligand>
</feature>
<dbReference type="EMBL" id="NPDT01000002">
    <property type="protein sequence ID" value="PJZ66244.1"/>
    <property type="molecule type" value="Genomic_DNA"/>
</dbReference>
<keyword evidence="2 3" id="KW-0186">Copper</keyword>
<comment type="similarity">
    <text evidence="1">Belongs to the SCO1/2 family.</text>
</comment>
<proteinExistence type="inferred from homology"/>
<comment type="caution">
    <text evidence="7">The sequence shown here is derived from an EMBL/GenBank/DDBJ whole genome shotgun (WGS) entry which is preliminary data.</text>
</comment>
<evidence type="ECO:0000256" key="1">
    <source>
        <dbReference type="ARBA" id="ARBA00010996"/>
    </source>
</evidence>
<feature type="disulfide bond" description="Redox-active" evidence="4">
    <location>
        <begin position="73"/>
        <end position="77"/>
    </location>
</feature>
<dbReference type="RefSeq" id="WP_100758482.1">
    <property type="nucleotide sequence ID" value="NZ_NPDT01000002.1"/>
</dbReference>
<feature type="transmembrane region" description="Helical" evidence="5">
    <location>
        <begin position="6"/>
        <end position="23"/>
    </location>
</feature>
<protein>
    <submittedName>
        <fullName evidence="7">Photosynthetic protein synthase I</fullName>
    </submittedName>
</protein>
<dbReference type="InterPro" id="IPR036249">
    <property type="entry name" value="Thioredoxin-like_sf"/>
</dbReference>
<dbReference type="PROSITE" id="PS51352">
    <property type="entry name" value="THIOREDOXIN_2"/>
    <property type="match status" value="1"/>
</dbReference>
<keyword evidence="5" id="KW-0472">Membrane</keyword>
<evidence type="ECO:0000313" key="8">
    <source>
        <dbReference type="Proteomes" id="UP000231912"/>
    </source>
</evidence>
<dbReference type="PANTHER" id="PTHR12151:SF25">
    <property type="entry name" value="LINALOOL DEHYDRATASE_ISOMERASE DOMAIN-CONTAINING PROTEIN"/>
    <property type="match status" value="1"/>
</dbReference>
<evidence type="ECO:0000256" key="3">
    <source>
        <dbReference type="PIRSR" id="PIRSR603782-1"/>
    </source>
</evidence>
<organism evidence="7 8">
    <name type="scientific">Leptospira wolffii</name>
    <dbReference type="NCBI Taxonomy" id="409998"/>
    <lineage>
        <taxon>Bacteria</taxon>
        <taxon>Pseudomonadati</taxon>
        <taxon>Spirochaetota</taxon>
        <taxon>Spirochaetia</taxon>
        <taxon>Leptospirales</taxon>
        <taxon>Leptospiraceae</taxon>
        <taxon>Leptospira</taxon>
    </lineage>
</organism>
<keyword evidence="5" id="KW-1133">Transmembrane helix</keyword>
<feature type="binding site" evidence="3">
    <location>
        <position position="73"/>
    </location>
    <ligand>
        <name>Cu cation</name>
        <dbReference type="ChEBI" id="CHEBI:23378"/>
    </ligand>
</feature>
<dbReference type="Pfam" id="PF02630">
    <property type="entry name" value="SCO1-SenC"/>
    <property type="match status" value="1"/>
</dbReference>
<keyword evidence="5" id="KW-0812">Transmembrane</keyword>
<gene>
    <name evidence="7" type="ORF">CH371_08145</name>
</gene>
<name>A0A2M9ZCZ8_9LEPT</name>
<evidence type="ECO:0000256" key="4">
    <source>
        <dbReference type="PIRSR" id="PIRSR603782-2"/>
    </source>
</evidence>
<dbReference type="PANTHER" id="PTHR12151">
    <property type="entry name" value="ELECTRON TRANSPORT PROTIN SCO1/SENC FAMILY MEMBER"/>
    <property type="match status" value="1"/>
</dbReference>
<evidence type="ECO:0000256" key="5">
    <source>
        <dbReference type="SAM" id="Phobius"/>
    </source>
</evidence>
<accession>A0A2M9ZCZ8</accession>
<dbReference type="InterPro" id="IPR003782">
    <property type="entry name" value="SCO1/SenC"/>
</dbReference>
<reference evidence="7 8" key="1">
    <citation type="submission" date="2017-07" db="EMBL/GenBank/DDBJ databases">
        <title>Leptospira spp. isolated from tropical soils.</title>
        <authorList>
            <person name="Thibeaux R."/>
            <person name="Iraola G."/>
            <person name="Ferres I."/>
            <person name="Bierque E."/>
            <person name="Girault D."/>
            <person name="Soupe-Gilbert M.-E."/>
            <person name="Picardeau M."/>
            <person name="Goarant C."/>
        </authorList>
    </citation>
    <scope>NUCLEOTIDE SEQUENCE [LARGE SCALE GENOMIC DNA]</scope>
    <source>
        <strain evidence="7 8">FH2-C-A2</strain>
    </source>
</reference>
<dbReference type="Proteomes" id="UP000231912">
    <property type="component" value="Unassembled WGS sequence"/>
</dbReference>
<sequence>MKLNKYVFPVGILVLGLIAGYFGRKFSQDGNFASSDPVPEWKTAVLKDTSGKDVRLGELPGNIFVLYFGFSHCPDMCPMALTDIEKAFSLLGSDAQNAKAIFITVDPERDTPEVLRKYVERFPGKDLEALTGTKEEIEGLQKGFGSFSRKVQAPNAPDGYGVDHSLFIYLVDREGRILKAFPTGIKGEELAEEIRKVL</sequence>
<dbReference type="Gene3D" id="3.40.30.10">
    <property type="entry name" value="Glutaredoxin"/>
    <property type="match status" value="1"/>
</dbReference>
<evidence type="ECO:0000256" key="2">
    <source>
        <dbReference type="ARBA" id="ARBA00023008"/>
    </source>
</evidence>
<feature type="binding site" evidence="3">
    <location>
        <position position="77"/>
    </location>
    <ligand>
        <name>Cu cation</name>
        <dbReference type="ChEBI" id="CHEBI:23378"/>
    </ligand>
</feature>
<dbReference type="GO" id="GO:0046872">
    <property type="term" value="F:metal ion binding"/>
    <property type="evidence" value="ECO:0007669"/>
    <property type="project" value="UniProtKB-KW"/>
</dbReference>
<feature type="domain" description="Thioredoxin" evidence="6">
    <location>
        <begin position="32"/>
        <end position="198"/>
    </location>
</feature>
<keyword evidence="4" id="KW-1015">Disulfide bond</keyword>